<evidence type="ECO:0000256" key="1">
    <source>
        <dbReference type="ARBA" id="ARBA00023125"/>
    </source>
</evidence>
<evidence type="ECO:0000313" key="4">
    <source>
        <dbReference type="EMBL" id="SUN59634.1"/>
    </source>
</evidence>
<dbReference type="PROSITE" id="PS50977">
    <property type="entry name" value="HTH_TETR_2"/>
    <property type="match status" value="1"/>
</dbReference>
<evidence type="ECO:0000313" key="5">
    <source>
        <dbReference type="Proteomes" id="UP000254924"/>
    </source>
</evidence>
<dbReference type="GO" id="GO:0003677">
    <property type="term" value="F:DNA binding"/>
    <property type="evidence" value="ECO:0007669"/>
    <property type="project" value="UniProtKB-UniRule"/>
</dbReference>
<dbReference type="InterPro" id="IPR050624">
    <property type="entry name" value="HTH-type_Tx_Regulator"/>
</dbReference>
<evidence type="ECO:0000259" key="3">
    <source>
        <dbReference type="PROSITE" id="PS50977"/>
    </source>
</evidence>
<dbReference type="AlphaFoldDB" id="A0A380K417"/>
<dbReference type="PANTHER" id="PTHR43479:SF11">
    <property type="entry name" value="ACREF_ENVCD OPERON REPRESSOR-RELATED"/>
    <property type="match status" value="1"/>
</dbReference>
<dbReference type="InterPro" id="IPR001647">
    <property type="entry name" value="HTH_TetR"/>
</dbReference>
<keyword evidence="1 2" id="KW-0238">DNA-binding</keyword>
<gene>
    <name evidence="4" type="ORF">NCTC12224_00476</name>
</gene>
<evidence type="ECO:0000256" key="2">
    <source>
        <dbReference type="PROSITE-ProRule" id="PRU00335"/>
    </source>
</evidence>
<dbReference type="PANTHER" id="PTHR43479">
    <property type="entry name" value="ACREF/ENVCD OPERON REPRESSOR-RELATED"/>
    <property type="match status" value="1"/>
</dbReference>
<dbReference type="Proteomes" id="UP000254924">
    <property type="component" value="Unassembled WGS sequence"/>
</dbReference>
<feature type="domain" description="HTH tetR-type" evidence="3">
    <location>
        <begin position="2"/>
        <end position="62"/>
    </location>
</feature>
<name>A0A380K417_9STRE</name>
<dbReference type="Gene3D" id="1.10.357.10">
    <property type="entry name" value="Tetracycline Repressor, domain 2"/>
    <property type="match status" value="1"/>
</dbReference>
<proteinExistence type="predicted"/>
<protein>
    <submittedName>
        <fullName evidence="4">TetR family transcriptional regulator</fullName>
    </submittedName>
</protein>
<reference evidence="4 5" key="1">
    <citation type="submission" date="2018-06" db="EMBL/GenBank/DDBJ databases">
        <authorList>
            <consortium name="Pathogen Informatics"/>
            <person name="Doyle S."/>
        </authorList>
    </citation>
    <scope>NUCLEOTIDE SEQUENCE [LARGE SCALE GENOMIC DNA]</scope>
    <source>
        <strain evidence="4 5">NCTC12224</strain>
    </source>
</reference>
<dbReference type="EMBL" id="UHFN01000007">
    <property type="protein sequence ID" value="SUN59634.1"/>
    <property type="molecule type" value="Genomic_DNA"/>
</dbReference>
<sequence>MTAARIKLKQALLLLLDTDDFEQLSISQICKEAGVHRSTFYAHYDNQYQLLEDTRVYMIDLFLSEFENYQKTIEAPKEKDSLMDSYYLVPYLKFIKDHQKLYKIYIKNPLDFQHKERDDIHFIAQFIHAIKKEKGGLTREKCAIAITFIKQVSAR</sequence>
<accession>A0A380K417</accession>
<organism evidence="4 5">
    <name type="scientific">Streptococcus hyointestinalis</name>
    <dbReference type="NCBI Taxonomy" id="1337"/>
    <lineage>
        <taxon>Bacteria</taxon>
        <taxon>Bacillati</taxon>
        <taxon>Bacillota</taxon>
        <taxon>Bacilli</taxon>
        <taxon>Lactobacillales</taxon>
        <taxon>Streptococcaceae</taxon>
        <taxon>Streptococcus</taxon>
    </lineage>
</organism>
<dbReference type="InterPro" id="IPR009057">
    <property type="entry name" value="Homeodomain-like_sf"/>
</dbReference>
<dbReference type="Pfam" id="PF00440">
    <property type="entry name" value="TetR_N"/>
    <property type="match status" value="1"/>
</dbReference>
<keyword evidence="5" id="KW-1185">Reference proteome</keyword>
<feature type="DNA-binding region" description="H-T-H motif" evidence="2">
    <location>
        <begin position="25"/>
        <end position="44"/>
    </location>
</feature>
<dbReference type="SUPFAM" id="SSF46689">
    <property type="entry name" value="Homeodomain-like"/>
    <property type="match status" value="1"/>
</dbReference>